<comment type="caution">
    <text evidence="2">The sequence shown here is derived from an EMBL/GenBank/DDBJ whole genome shotgun (WGS) entry which is preliminary data.</text>
</comment>
<feature type="compositionally biased region" description="Basic and acidic residues" evidence="1">
    <location>
        <begin position="10"/>
        <end position="24"/>
    </location>
</feature>
<feature type="non-terminal residue" evidence="2">
    <location>
        <position position="1"/>
    </location>
</feature>
<evidence type="ECO:0000313" key="2">
    <source>
        <dbReference type="EMBL" id="PTU51325.1"/>
    </source>
</evidence>
<evidence type="ECO:0000256" key="1">
    <source>
        <dbReference type="SAM" id="MobiDB-lite"/>
    </source>
</evidence>
<name>A0A2R7UIR4_PSEDL</name>
<gene>
    <name evidence="2" type="ORF">DBB42_15535</name>
</gene>
<dbReference type="AlphaFoldDB" id="A0A2R7UIR4"/>
<accession>A0A2R7UIR4</accession>
<sequence>VNVRDASDEEIAHRHIHGEGGHHH</sequence>
<proteinExistence type="predicted"/>
<reference evidence="2 3" key="1">
    <citation type="submission" date="2018-04" db="EMBL/GenBank/DDBJ databases">
        <authorList>
            <person name="Go L.Y."/>
            <person name="Mitchell J.A."/>
        </authorList>
    </citation>
    <scope>NUCLEOTIDE SEQUENCE [LARGE SCALE GENOMIC DNA]</scope>
    <source>
        <strain evidence="2 3">KCJK7865</strain>
    </source>
</reference>
<dbReference type="EMBL" id="QANO01000121">
    <property type="protein sequence ID" value="PTU51325.1"/>
    <property type="molecule type" value="Genomic_DNA"/>
</dbReference>
<dbReference type="GO" id="GO:0016853">
    <property type="term" value="F:isomerase activity"/>
    <property type="evidence" value="ECO:0007669"/>
    <property type="project" value="UniProtKB-KW"/>
</dbReference>
<organism evidence="2 3">
    <name type="scientific">Pseudomonas plecoglossicida</name>
    <dbReference type="NCBI Taxonomy" id="70775"/>
    <lineage>
        <taxon>Bacteria</taxon>
        <taxon>Pseudomonadati</taxon>
        <taxon>Pseudomonadota</taxon>
        <taxon>Gammaproteobacteria</taxon>
        <taxon>Pseudomonadales</taxon>
        <taxon>Pseudomonadaceae</taxon>
        <taxon>Pseudomonas</taxon>
    </lineage>
</organism>
<protein>
    <submittedName>
        <fullName evidence="2">Peptidylprolyl isomerase</fullName>
    </submittedName>
</protein>
<feature type="region of interest" description="Disordered" evidence="1">
    <location>
        <begin position="1"/>
        <end position="24"/>
    </location>
</feature>
<keyword evidence="2" id="KW-0413">Isomerase</keyword>
<evidence type="ECO:0000313" key="3">
    <source>
        <dbReference type="Proteomes" id="UP000244874"/>
    </source>
</evidence>
<dbReference type="Proteomes" id="UP000244874">
    <property type="component" value="Unassembled WGS sequence"/>
</dbReference>